<dbReference type="OrthoDB" id="2148490at2759"/>
<proteinExistence type="inferred from homology"/>
<evidence type="ECO:0000256" key="5">
    <source>
        <dbReference type="RuleBase" id="RU003945"/>
    </source>
</evidence>
<feature type="transmembrane region" description="Helical" evidence="6">
    <location>
        <begin position="329"/>
        <end position="346"/>
    </location>
</feature>
<dbReference type="InterPro" id="IPR028055">
    <property type="entry name" value="YidC/Oxa/ALB_C"/>
</dbReference>
<dbReference type="PANTHER" id="PTHR12428:SF65">
    <property type="entry name" value="CYTOCHROME C OXIDASE ASSEMBLY PROTEIN COX18, MITOCHONDRIAL"/>
    <property type="match status" value="1"/>
</dbReference>
<feature type="transmembrane region" description="Helical" evidence="6">
    <location>
        <begin position="245"/>
        <end position="264"/>
    </location>
</feature>
<dbReference type="GO" id="GO:0033617">
    <property type="term" value="P:mitochondrial respiratory chain complex IV assembly"/>
    <property type="evidence" value="ECO:0000318"/>
    <property type="project" value="GO_Central"/>
</dbReference>
<name>A0A8J0ULV8_XENLA</name>
<evidence type="ECO:0000256" key="1">
    <source>
        <dbReference type="ARBA" id="ARBA00004141"/>
    </source>
</evidence>
<keyword evidence="2 5" id="KW-0812">Transmembrane</keyword>
<dbReference type="CTD" id="735188"/>
<evidence type="ECO:0000313" key="8">
    <source>
        <dbReference type="Proteomes" id="UP000186698"/>
    </source>
</evidence>
<gene>
    <name evidence="9 10" type="primary">cox18.L</name>
    <name evidence="9" type="synonym">cox18</name>
</gene>
<dbReference type="GO" id="GO:0032979">
    <property type="term" value="P:protein insertion into mitochondrial inner membrane from matrix"/>
    <property type="evidence" value="ECO:0000318"/>
    <property type="project" value="GO_Central"/>
</dbReference>
<dbReference type="PANTHER" id="PTHR12428">
    <property type="entry name" value="OXA1"/>
    <property type="match status" value="1"/>
</dbReference>
<feature type="transmembrane region" description="Helical" evidence="6">
    <location>
        <begin position="352"/>
        <end position="370"/>
    </location>
</feature>
<dbReference type="CDD" id="cd20069">
    <property type="entry name" value="5TM_Oxa1-like"/>
    <property type="match status" value="1"/>
</dbReference>
<dbReference type="AGR" id="Xenbase:XB-GENE-1008501"/>
<evidence type="ECO:0000256" key="4">
    <source>
        <dbReference type="ARBA" id="ARBA00023136"/>
    </source>
</evidence>
<sequence>MEGLRKGETVRGMLRGRHCTGIGFSTMLCQHLRNQTFWLRGTGFRTCQIKTISRSLSRIVGSPHRNNCHRGWRSQEILSVCFKSDSWATRIPLCGQFVPGSSQSRTICSTTSLSAASTGNIGSGFGWYESLSDSAPVNLAESMLISLHETSGMPWWANIICATVALRTTVTLPLSVYQMYILAKVENLQPEIDALAKRLRYEVSVYGNQHGWTDKVARFQFRKNLRRIISGLYVRDNCHPVKASLLIWIQIPMWIFVSIALRNISLNRTADTTGDAVQKQLTEGGLLWFPDLTVPDSTWVLPVTLGLLNLFIVEIFALRKIELSRFQKIITNFIRAISIAMIPIAATVPSSMALYWVTSSCVGLAHNLLLRSPALRRVCRIPRSKSDSDTPYKDILSAFVVKYFSKK</sequence>
<comment type="similarity">
    <text evidence="5">Belongs to the OXA1/ALB3/YidC family.</text>
</comment>
<evidence type="ECO:0000256" key="2">
    <source>
        <dbReference type="ARBA" id="ARBA00022692"/>
    </source>
</evidence>
<reference evidence="9" key="1">
    <citation type="submission" date="2025-08" db="UniProtKB">
        <authorList>
            <consortium name="RefSeq"/>
        </authorList>
    </citation>
    <scope>IDENTIFICATION</scope>
    <source>
        <strain evidence="9">J_2021</strain>
        <tissue evidence="9">Erythrocytes</tissue>
    </source>
</reference>
<dbReference type="AlphaFoldDB" id="A0A8J0ULV8"/>
<dbReference type="Pfam" id="PF02096">
    <property type="entry name" value="60KD_IMP"/>
    <property type="match status" value="1"/>
</dbReference>
<keyword evidence="3 6" id="KW-1133">Transmembrane helix</keyword>
<accession>A0A8J0ULV8</accession>
<feature type="transmembrane region" description="Helical" evidence="6">
    <location>
        <begin position="299"/>
        <end position="317"/>
    </location>
</feature>
<evidence type="ECO:0000313" key="9">
    <source>
        <dbReference type="RefSeq" id="XP_018106262.1"/>
    </source>
</evidence>
<evidence type="ECO:0000256" key="3">
    <source>
        <dbReference type="ARBA" id="ARBA00022989"/>
    </source>
</evidence>
<dbReference type="GO" id="GO:0005743">
    <property type="term" value="C:mitochondrial inner membrane"/>
    <property type="evidence" value="ECO:0000318"/>
    <property type="project" value="GO_Central"/>
</dbReference>
<keyword evidence="4 6" id="KW-0472">Membrane</keyword>
<evidence type="ECO:0000313" key="10">
    <source>
        <dbReference type="Xenbase" id="XB-GENE-1008501"/>
    </source>
</evidence>
<dbReference type="RefSeq" id="XP_018106262.1">
    <property type="nucleotide sequence ID" value="XM_018250773.2"/>
</dbReference>
<protein>
    <submittedName>
        <fullName evidence="9">Cytochrome c oxidase assembly factor COX18r L homeolog isoform X1</fullName>
    </submittedName>
</protein>
<dbReference type="GO" id="GO:0032977">
    <property type="term" value="F:membrane insertase activity"/>
    <property type="evidence" value="ECO:0000318"/>
    <property type="project" value="GO_Central"/>
</dbReference>
<evidence type="ECO:0000256" key="6">
    <source>
        <dbReference type="SAM" id="Phobius"/>
    </source>
</evidence>
<evidence type="ECO:0000259" key="7">
    <source>
        <dbReference type="Pfam" id="PF02096"/>
    </source>
</evidence>
<dbReference type="Proteomes" id="UP000186698">
    <property type="component" value="Chromosome 1L"/>
</dbReference>
<dbReference type="Xenbase" id="XB-GENE-1008501">
    <property type="gene designation" value="cox18.L"/>
</dbReference>
<dbReference type="GeneID" id="735188"/>
<keyword evidence="8" id="KW-1185">Reference proteome</keyword>
<organism evidence="8 9">
    <name type="scientific">Xenopus laevis</name>
    <name type="common">African clawed frog</name>
    <dbReference type="NCBI Taxonomy" id="8355"/>
    <lineage>
        <taxon>Eukaryota</taxon>
        <taxon>Metazoa</taxon>
        <taxon>Chordata</taxon>
        <taxon>Craniata</taxon>
        <taxon>Vertebrata</taxon>
        <taxon>Euteleostomi</taxon>
        <taxon>Amphibia</taxon>
        <taxon>Batrachia</taxon>
        <taxon>Anura</taxon>
        <taxon>Pipoidea</taxon>
        <taxon>Pipidae</taxon>
        <taxon>Xenopodinae</taxon>
        <taxon>Xenopus</taxon>
        <taxon>Xenopus</taxon>
    </lineage>
</organism>
<comment type="subcellular location">
    <subcellularLocation>
        <location evidence="1 5">Membrane</location>
        <topology evidence="1 5">Multi-pass membrane protein</topology>
    </subcellularLocation>
</comment>
<dbReference type="InterPro" id="IPR001708">
    <property type="entry name" value="YidC/ALB3/OXA1/COX18"/>
</dbReference>
<feature type="domain" description="Membrane insertase YidC/Oxa/ALB C-terminal" evidence="7">
    <location>
        <begin position="155"/>
        <end position="370"/>
    </location>
</feature>